<dbReference type="RefSeq" id="WP_101247445.1">
    <property type="nucleotide sequence ID" value="NZ_PGTS01000005.1"/>
</dbReference>
<evidence type="ECO:0000313" key="2">
    <source>
        <dbReference type="Proteomes" id="UP000233365"/>
    </source>
</evidence>
<sequence length="482" mass="50653">MGTVFTNQMIASRQFEGDGARDEFPFDFDVFDSSDVAISLDGKTVETGFHVALGRSGTGAGSPAARGAARGAGGIVKFETAPASGVRVDIVRSLRLRRLSSYDAMSVPRGDAIDRDLDFVTVAIGDIDRALSGALHLDAADRDQASAKLPAIAPGRVLIWNDEGDGLVNGPDAGDIANVAGNATLAQAAANRAEAADARSQTALASFGRDHAGAMLDLDFRSGNALSWEDERRQPVIDTPLNRIMDIRETGALVRLSNGARVTLPDASIARNGVRYRLFNGDGTQVDIAAASGDVIAPVHGGAEGGIYPLPIRGDMVDVVCDGITGGRWFACPVRESGPVVKLLRTASQGIPAGGAFLIEWDQVVEDSHGLYDAASHGLTGMAPGFYHIDVGVSFPVTSEAVMTTLSLERFNGTDWNIHLQSNDITATGSGANHSLRLGGVVRIAPGGASGLRIRLRHSDDVTRMIAASDLLSWWHLHRIGG</sequence>
<evidence type="ECO:0000313" key="1">
    <source>
        <dbReference type="EMBL" id="PKR48666.1"/>
    </source>
</evidence>
<reference evidence="1 2" key="1">
    <citation type="submission" date="2017-11" db="EMBL/GenBank/DDBJ databases">
        <title>Biodiversity and function of Thalassospira species in the particle-attached aromatic-hydrocarbon-degrading consortia from the surface seawater of the China South Sea.</title>
        <authorList>
            <person name="Dong C."/>
            <person name="Liu R."/>
            <person name="Shao Z."/>
        </authorList>
    </citation>
    <scope>NUCLEOTIDE SEQUENCE [LARGE SCALE GENOMIC DNA]</scope>
    <source>
        <strain evidence="1 2">139Z-12</strain>
    </source>
</reference>
<dbReference type="Proteomes" id="UP000233365">
    <property type="component" value="Unassembled WGS sequence"/>
</dbReference>
<name>A0ABX4R5Y9_9PROT</name>
<protein>
    <submittedName>
        <fullName evidence="1">Uncharacterized protein</fullName>
    </submittedName>
</protein>
<proteinExistence type="predicted"/>
<organism evidence="1 2">
    <name type="scientific">Thalassospira povalilytica</name>
    <dbReference type="NCBI Taxonomy" id="732237"/>
    <lineage>
        <taxon>Bacteria</taxon>
        <taxon>Pseudomonadati</taxon>
        <taxon>Pseudomonadota</taxon>
        <taxon>Alphaproteobacteria</taxon>
        <taxon>Rhodospirillales</taxon>
        <taxon>Thalassospiraceae</taxon>
        <taxon>Thalassospira</taxon>
    </lineage>
</organism>
<dbReference type="EMBL" id="PGTS01000005">
    <property type="protein sequence ID" value="PKR48666.1"/>
    <property type="molecule type" value="Genomic_DNA"/>
</dbReference>
<comment type="caution">
    <text evidence="1">The sequence shown here is derived from an EMBL/GenBank/DDBJ whole genome shotgun (WGS) entry which is preliminary data.</text>
</comment>
<gene>
    <name evidence="1" type="ORF">CU041_14365</name>
</gene>
<accession>A0ABX4R5Y9</accession>
<keyword evidence="2" id="KW-1185">Reference proteome</keyword>